<accession>A0ABY4J7V6</accession>
<keyword evidence="3" id="KW-1185">Reference proteome</keyword>
<keyword evidence="1" id="KW-0472">Membrane</keyword>
<name>A0ABY4J7V6_9MICO</name>
<keyword evidence="1" id="KW-1133">Transmembrane helix</keyword>
<feature type="transmembrane region" description="Helical" evidence="1">
    <location>
        <begin position="44"/>
        <end position="70"/>
    </location>
</feature>
<protein>
    <recommendedName>
        <fullName evidence="4">DUF4190 domain-containing protein</fullName>
    </recommendedName>
</protein>
<proteinExistence type="predicted"/>
<evidence type="ECO:0000313" key="2">
    <source>
        <dbReference type="EMBL" id="UPL19643.1"/>
    </source>
</evidence>
<sequence>MLGLASLVTGIVSFFAGITLLVPIAGLVAGFFSLRREPAGRTLAVWGIILNTLALIGGVIVAVGIILTFIGTGLTAFLPA</sequence>
<dbReference type="EMBL" id="CP078078">
    <property type="protein sequence ID" value="UPL19643.1"/>
    <property type="molecule type" value="Genomic_DNA"/>
</dbReference>
<keyword evidence="1" id="KW-0812">Transmembrane</keyword>
<evidence type="ECO:0000313" key="3">
    <source>
        <dbReference type="Proteomes" id="UP000830631"/>
    </source>
</evidence>
<feature type="transmembrane region" description="Helical" evidence="1">
    <location>
        <begin position="6"/>
        <end position="32"/>
    </location>
</feature>
<gene>
    <name evidence="2" type="ORF">KV397_17350</name>
</gene>
<evidence type="ECO:0000256" key="1">
    <source>
        <dbReference type="SAM" id="Phobius"/>
    </source>
</evidence>
<evidence type="ECO:0008006" key="4">
    <source>
        <dbReference type="Google" id="ProtNLM"/>
    </source>
</evidence>
<organism evidence="2 3">
    <name type="scientific">Microbacterium aurugineum</name>
    <dbReference type="NCBI Taxonomy" id="2851642"/>
    <lineage>
        <taxon>Bacteria</taxon>
        <taxon>Bacillati</taxon>
        <taxon>Actinomycetota</taxon>
        <taxon>Actinomycetes</taxon>
        <taxon>Micrococcales</taxon>
        <taxon>Microbacteriaceae</taxon>
        <taxon>Microbacterium</taxon>
    </lineage>
</organism>
<dbReference type="Proteomes" id="UP000830631">
    <property type="component" value="Chromosome"/>
</dbReference>
<reference evidence="2 3" key="1">
    <citation type="submission" date="2021-06" db="EMBL/GenBank/DDBJ databases">
        <title>Genome-based taxonomic framework of Microbacterium strains isolated from marine environment, the description of four new species and reclassification of four preexisting species.</title>
        <authorList>
            <person name="Lee S.D."/>
            <person name="Kim S.-M."/>
            <person name="Byeon Y.-S."/>
            <person name="Yang H.L."/>
            <person name="Kim I.S."/>
        </authorList>
    </citation>
    <scope>NUCLEOTIDE SEQUENCE [LARGE SCALE GENOMIC DNA]</scope>
    <source>
        <strain evidence="2 3">KSW4-10</strain>
    </source>
</reference>